<organism evidence="4 5">
    <name type="scientific">Phytoactinopolyspora halophila</name>
    <dbReference type="NCBI Taxonomy" id="1981511"/>
    <lineage>
        <taxon>Bacteria</taxon>
        <taxon>Bacillati</taxon>
        <taxon>Actinomycetota</taxon>
        <taxon>Actinomycetes</taxon>
        <taxon>Jiangellales</taxon>
        <taxon>Jiangellaceae</taxon>
        <taxon>Phytoactinopolyspora</taxon>
    </lineage>
</organism>
<evidence type="ECO:0000259" key="1">
    <source>
        <dbReference type="Pfam" id="PF01968"/>
    </source>
</evidence>
<dbReference type="InterPro" id="IPR002821">
    <property type="entry name" value="Hydantoinase_A"/>
</dbReference>
<comment type="caution">
    <text evidence="4">The sequence shown here is derived from an EMBL/GenBank/DDBJ whole genome shotgun (WGS) entry which is preliminary data.</text>
</comment>
<evidence type="ECO:0000259" key="2">
    <source>
        <dbReference type="Pfam" id="PF05378"/>
    </source>
</evidence>
<dbReference type="SUPFAM" id="SSF53067">
    <property type="entry name" value="Actin-like ATPase domain"/>
    <property type="match status" value="1"/>
</dbReference>
<dbReference type="InterPro" id="IPR049517">
    <property type="entry name" value="ACX-like_C"/>
</dbReference>
<dbReference type="GO" id="GO:0006749">
    <property type="term" value="P:glutathione metabolic process"/>
    <property type="evidence" value="ECO:0007669"/>
    <property type="project" value="TreeGrafter"/>
</dbReference>
<name>A0A329QLI3_9ACTN</name>
<dbReference type="PANTHER" id="PTHR11365:SF23">
    <property type="entry name" value="HYPOTHETICAL 5-OXOPROLINASE (EUROFUNG)-RELATED"/>
    <property type="match status" value="1"/>
</dbReference>
<dbReference type="GO" id="GO:0017168">
    <property type="term" value="F:5-oxoprolinase (ATP-hydrolyzing) activity"/>
    <property type="evidence" value="ECO:0007669"/>
    <property type="project" value="TreeGrafter"/>
</dbReference>
<dbReference type="RefSeq" id="WP_112258738.1">
    <property type="nucleotide sequence ID" value="NZ_QMIG01000013.1"/>
</dbReference>
<dbReference type="Proteomes" id="UP000250462">
    <property type="component" value="Unassembled WGS sequence"/>
</dbReference>
<evidence type="ECO:0000259" key="3">
    <source>
        <dbReference type="Pfam" id="PF19278"/>
    </source>
</evidence>
<dbReference type="InterPro" id="IPR045079">
    <property type="entry name" value="Oxoprolinase-like"/>
</dbReference>
<protein>
    <submittedName>
        <fullName evidence="4">Hydantoinase/oxoprolinase family protein</fullName>
    </submittedName>
</protein>
<sequence>MPSRIRVGIDTGGTFTDVVAVDEDTGWQVTTKTPSTPSDPADGFMAGIQKVLTTLDAGTGAISAVSHGTTVATNKLLEGKVDDLGFITTEGYEHMLEIARQSVPDGYGNSYFWVKPPRIVPADRVRTVGGRLAHDGTQIRPFDEDAAIAAARFFRDHGITTIGVSFLHSYANPEHELRMRDVLAREHPEATVSISSDVLREYREYERSVTTLVDAAVKPSIRRYVGNIRRRLDELVTDGTSLPFYVMKSNGGVLSAEEVADQPISTVLSGPAAGALGAAVVGRAAGHDSVLTLDGGGTSTDVTVVVDGHPALTTEGTVGAYPSKIPMIDVVTVGAGGGSIAWISPEGTLKVGPHSAGADPGPICYGSGGTDPTITDAHVVLGRIPPHLLGGEIPLDVDAARDGIGGLAERLNLDLEPCAAGVLEISAWNQANALRQITVQRGLDVRDFTLVSFGGSGSLLACRLADILGLGGVLVPPNPGNLSAYGLLTVDVRNDYVRTAVSRHDALDLAETAKILDGLQSEAETALHREGFGPAERRFVRTADLRYFGQAFEVRVEIPDGPLTPELADAVAEAFHAEHRKLYGYDFRGDRQQEVEWVNVRVTGIGPIRKPEMVELDPGTGAEPSGHRPVYFEDWIDALVYDRARLGAGDVVLGPAIIEEFGSTVPVHPGFRVEVDRFGNLVITRDPQETGDRNETREVAR</sequence>
<dbReference type="Pfam" id="PF19278">
    <property type="entry name" value="Hydant_A_C"/>
    <property type="match status" value="1"/>
</dbReference>
<feature type="domain" description="Hydantoinase A/oxoprolinase" evidence="1">
    <location>
        <begin position="207"/>
        <end position="495"/>
    </location>
</feature>
<dbReference type="Pfam" id="PF01968">
    <property type="entry name" value="Hydantoinase_A"/>
    <property type="match status" value="1"/>
</dbReference>
<evidence type="ECO:0000313" key="5">
    <source>
        <dbReference type="Proteomes" id="UP000250462"/>
    </source>
</evidence>
<proteinExistence type="predicted"/>
<gene>
    <name evidence="4" type="ORF">DPM12_12860</name>
</gene>
<feature type="domain" description="Hydantoinase/oxoprolinase N-terminal" evidence="2">
    <location>
        <begin position="6"/>
        <end position="185"/>
    </location>
</feature>
<dbReference type="GO" id="GO:0005829">
    <property type="term" value="C:cytosol"/>
    <property type="evidence" value="ECO:0007669"/>
    <property type="project" value="TreeGrafter"/>
</dbReference>
<dbReference type="InterPro" id="IPR043129">
    <property type="entry name" value="ATPase_NBD"/>
</dbReference>
<dbReference type="PANTHER" id="PTHR11365">
    <property type="entry name" value="5-OXOPROLINASE RELATED"/>
    <property type="match status" value="1"/>
</dbReference>
<dbReference type="AlphaFoldDB" id="A0A329QLI3"/>
<dbReference type="EMBL" id="QMIG01000013">
    <property type="protein sequence ID" value="RAW13227.1"/>
    <property type="molecule type" value="Genomic_DNA"/>
</dbReference>
<dbReference type="OrthoDB" id="9768323at2"/>
<accession>A0A329QLI3</accession>
<feature type="domain" description="Acetophenone carboxylase-like C-terminal" evidence="3">
    <location>
        <begin position="514"/>
        <end position="678"/>
    </location>
</feature>
<keyword evidence="5" id="KW-1185">Reference proteome</keyword>
<dbReference type="InterPro" id="IPR008040">
    <property type="entry name" value="Hydant_A_N"/>
</dbReference>
<dbReference type="Pfam" id="PF05378">
    <property type="entry name" value="Hydant_A_N"/>
    <property type="match status" value="1"/>
</dbReference>
<evidence type="ECO:0000313" key="4">
    <source>
        <dbReference type="EMBL" id="RAW13227.1"/>
    </source>
</evidence>
<reference evidence="4 5" key="1">
    <citation type="submission" date="2018-06" db="EMBL/GenBank/DDBJ databases">
        <title>Phytoactinopolyspora halophila sp. nov., a novel halophilic actinomycete isolated from a saline soil in China.</title>
        <authorList>
            <person name="Tang S.-K."/>
        </authorList>
    </citation>
    <scope>NUCLEOTIDE SEQUENCE [LARGE SCALE GENOMIC DNA]</scope>
    <source>
        <strain evidence="4 5">YIM 96934</strain>
    </source>
</reference>